<feature type="domain" description="TROVE" evidence="7">
    <location>
        <begin position="26"/>
        <end position="373"/>
    </location>
</feature>
<comment type="subcellular location">
    <subcellularLocation>
        <location evidence="1">Cytoplasm</location>
    </subcellularLocation>
</comment>
<dbReference type="Gene3D" id="3.40.50.410">
    <property type="entry name" value="von Willebrand factor, type A domain"/>
    <property type="match status" value="2"/>
</dbReference>
<evidence type="ECO:0000259" key="7">
    <source>
        <dbReference type="PROSITE" id="PS50988"/>
    </source>
</evidence>
<evidence type="ECO:0000313" key="8">
    <source>
        <dbReference type="EMBL" id="RUL84679.1"/>
    </source>
</evidence>
<evidence type="ECO:0000256" key="4">
    <source>
        <dbReference type="ARBA" id="ARBA00022723"/>
    </source>
</evidence>
<dbReference type="Proteomes" id="UP000280296">
    <property type="component" value="Unassembled WGS sequence"/>
</dbReference>
<keyword evidence="6" id="KW-0687">Ribonucleoprotein</keyword>
<evidence type="ECO:0000256" key="5">
    <source>
        <dbReference type="ARBA" id="ARBA00022884"/>
    </source>
</evidence>
<gene>
    <name evidence="8" type="ORF">TsocGM_19855</name>
</gene>
<dbReference type="InterPro" id="IPR037214">
    <property type="entry name" value="TROVE_dom_sf"/>
</dbReference>
<dbReference type="SUPFAM" id="SSF140864">
    <property type="entry name" value="TROVE domain-like"/>
    <property type="match status" value="1"/>
</dbReference>
<evidence type="ECO:0000256" key="2">
    <source>
        <dbReference type="ARBA" id="ARBA00007814"/>
    </source>
</evidence>
<proteinExistence type="inferred from homology"/>
<dbReference type="Pfam" id="PF05731">
    <property type="entry name" value="TROVE"/>
    <property type="match status" value="2"/>
</dbReference>
<reference evidence="8 9" key="1">
    <citation type="submission" date="2018-12" db="EMBL/GenBank/DDBJ databases">
        <authorList>
            <person name="Toschakov S.V."/>
        </authorList>
    </citation>
    <scope>NUCLEOTIDE SEQUENCE [LARGE SCALE GENOMIC DNA]</scope>
    <source>
        <strain evidence="8 9">GM2012</strain>
    </source>
</reference>
<comment type="caution">
    <text evidence="8">The sequence shown here is derived from an EMBL/GenBank/DDBJ whole genome shotgun (WGS) entry which is preliminary data.</text>
</comment>
<dbReference type="InterPro" id="IPR040322">
    <property type="entry name" value="TROVE2"/>
</dbReference>
<dbReference type="AlphaFoldDB" id="A0A432MFA7"/>
<dbReference type="GO" id="GO:1990904">
    <property type="term" value="C:ribonucleoprotein complex"/>
    <property type="evidence" value="ECO:0007669"/>
    <property type="project" value="UniProtKB-KW"/>
</dbReference>
<reference evidence="8 9" key="2">
    <citation type="submission" date="2019-01" db="EMBL/GenBank/DDBJ databases">
        <title>Tautonia sociabilis, a novel thermotolerant planctomycete of Isosphaeraceae family, isolated from a 4000 m deep subterranean habitat.</title>
        <authorList>
            <person name="Kovaleva O.L."/>
            <person name="Elcheninov A.G."/>
            <person name="Van Heerden E."/>
            <person name="Toshchakov S.V."/>
            <person name="Novikov A."/>
            <person name="Bonch-Osmolovskaya E.A."/>
            <person name="Kublanov I.V."/>
        </authorList>
    </citation>
    <scope>NUCLEOTIDE SEQUENCE [LARGE SCALE GENOMIC DNA]</scope>
    <source>
        <strain evidence="8 9">GM2012</strain>
    </source>
</reference>
<evidence type="ECO:0000256" key="1">
    <source>
        <dbReference type="ARBA" id="ARBA00004496"/>
    </source>
</evidence>
<keyword evidence="3" id="KW-0963">Cytoplasm</keyword>
<keyword evidence="4" id="KW-0479">Metal-binding</keyword>
<dbReference type="RefSeq" id="WP_126727206.1">
    <property type="nucleotide sequence ID" value="NZ_RYZH01000046.1"/>
</dbReference>
<sequence>MVRSFLKHVNIRRTPQREPIPGSVQVPNSAGGFAFPVDDWTRLERFLILGSEGGSYDATERTLTIENAGAVIRCLEADPVRTIRSIVQVSESGRAPKNDPAVLALAIAAGMGHTEAASAALPKVCRTGTHLFTFAEAVQGLRGWGRGLRRGVASWYEGKPIDAIAYQVAKYRSRSGWSHRDLLRLAHPTTGDPARQAVYRWVVGGAGALGPREVARGGSTASYPDVSEHLPRLLAATDEARTADRATVIRLIREDGLPRECIPTEHLNDPEVWEALLEAMPMTAMVRNLAKMTSIGLLTPGSIATRTVRARLADGDQLRKARLHPLAVLIASSTYARGAGLKGGLSWEPVKSIGEALDNAFLLAFGSVSPANKRTLIGLDVSGSMGFGRVAGSPLTPREASAALAMVMVRTEPECRVMAFQSKFEPFPIGNRERLADVVRRAEGLPFGGTDCSLPMVEAMRKGWPVDTFVVLTDSETWAGAIHPVQALREYRRATGIPARLIVVGMVSNGFTIADPDDAGMLDVVGFDASAPEVMNGFSRGDL</sequence>
<dbReference type="GO" id="GO:0046872">
    <property type="term" value="F:metal ion binding"/>
    <property type="evidence" value="ECO:0007669"/>
    <property type="project" value="UniProtKB-KW"/>
</dbReference>
<dbReference type="PANTHER" id="PTHR14202:SF0">
    <property type="entry name" value="RNA-BINDING PROTEIN RO60"/>
    <property type="match status" value="1"/>
</dbReference>
<dbReference type="PROSITE" id="PS50988">
    <property type="entry name" value="TROVE"/>
    <property type="match status" value="1"/>
</dbReference>
<accession>A0A432MFA7</accession>
<dbReference type="OrthoDB" id="2986092at2"/>
<evidence type="ECO:0000256" key="3">
    <source>
        <dbReference type="ARBA" id="ARBA00022490"/>
    </source>
</evidence>
<dbReference type="Pfam" id="PF25045">
    <property type="entry name" value="vWA_Ro60"/>
    <property type="match status" value="1"/>
</dbReference>
<dbReference type="SUPFAM" id="SSF53300">
    <property type="entry name" value="vWA-like"/>
    <property type="match status" value="1"/>
</dbReference>
<evidence type="ECO:0000256" key="6">
    <source>
        <dbReference type="ARBA" id="ARBA00023274"/>
    </source>
</evidence>
<dbReference type="GO" id="GO:0005737">
    <property type="term" value="C:cytoplasm"/>
    <property type="evidence" value="ECO:0007669"/>
    <property type="project" value="UniProtKB-SubCell"/>
</dbReference>
<dbReference type="InterPro" id="IPR056800">
    <property type="entry name" value="vWA_Ro60"/>
</dbReference>
<evidence type="ECO:0000313" key="9">
    <source>
        <dbReference type="Proteomes" id="UP000280296"/>
    </source>
</evidence>
<dbReference type="PANTHER" id="PTHR14202">
    <property type="entry name" value="60 KDA RIBONUCLEOPROTEIN SSA/RO"/>
    <property type="match status" value="1"/>
</dbReference>
<dbReference type="InterPro" id="IPR036465">
    <property type="entry name" value="vWFA_dom_sf"/>
</dbReference>
<organism evidence="8 9">
    <name type="scientific">Tautonia sociabilis</name>
    <dbReference type="NCBI Taxonomy" id="2080755"/>
    <lineage>
        <taxon>Bacteria</taxon>
        <taxon>Pseudomonadati</taxon>
        <taxon>Planctomycetota</taxon>
        <taxon>Planctomycetia</taxon>
        <taxon>Isosphaerales</taxon>
        <taxon>Isosphaeraceae</taxon>
        <taxon>Tautonia</taxon>
    </lineage>
</organism>
<dbReference type="InterPro" id="IPR008858">
    <property type="entry name" value="TROVE_dom"/>
</dbReference>
<dbReference type="GO" id="GO:0003723">
    <property type="term" value="F:RNA binding"/>
    <property type="evidence" value="ECO:0007669"/>
    <property type="project" value="UniProtKB-KW"/>
</dbReference>
<dbReference type="EMBL" id="RYZH01000046">
    <property type="protein sequence ID" value="RUL84679.1"/>
    <property type="molecule type" value="Genomic_DNA"/>
</dbReference>
<keyword evidence="5" id="KW-0694">RNA-binding</keyword>
<name>A0A432MFA7_9BACT</name>
<keyword evidence="9" id="KW-1185">Reference proteome</keyword>
<comment type="similarity">
    <text evidence="2">Belongs to the Ro 60 kDa family.</text>
</comment>
<protein>
    <submittedName>
        <fullName evidence="8">TROVE domain-containing protein</fullName>
    </submittedName>
</protein>